<dbReference type="GO" id="GO:0035539">
    <property type="term" value="F:8-oxo-7,8-dihydrodeoxyguanosine triphosphate pyrophosphatase activity"/>
    <property type="evidence" value="ECO:0007669"/>
    <property type="project" value="UniProtKB-EC"/>
</dbReference>
<dbReference type="eggNOG" id="COG1051">
    <property type="taxonomic scope" value="Bacteria"/>
</dbReference>
<evidence type="ECO:0000313" key="13">
    <source>
        <dbReference type="EMBL" id="KXI13314.1"/>
    </source>
</evidence>
<comment type="similarity">
    <text evidence="2">Belongs to the Nudix hydrolase family.</text>
</comment>
<dbReference type="STRING" id="1261.HMPREF3195_00790"/>
<keyword evidence="9" id="KW-0234">DNA repair</keyword>
<dbReference type="Proteomes" id="UP000255101">
    <property type="component" value="Unassembled WGS sequence"/>
</dbReference>
<organism evidence="13 15">
    <name type="scientific">Peptostreptococcus anaerobius</name>
    <dbReference type="NCBI Taxonomy" id="1261"/>
    <lineage>
        <taxon>Bacteria</taxon>
        <taxon>Bacillati</taxon>
        <taxon>Bacillota</taxon>
        <taxon>Clostridia</taxon>
        <taxon>Peptostreptococcales</taxon>
        <taxon>Peptostreptococcaceae</taxon>
        <taxon>Peptostreptococcus</taxon>
    </lineage>
</organism>
<keyword evidence="3" id="KW-0515">Mutator protein</keyword>
<evidence type="ECO:0000256" key="3">
    <source>
        <dbReference type="ARBA" id="ARBA00022457"/>
    </source>
</evidence>
<dbReference type="GO" id="GO:0044715">
    <property type="term" value="F:8-oxo-dGDP phosphatase activity"/>
    <property type="evidence" value="ECO:0007669"/>
    <property type="project" value="TreeGrafter"/>
</dbReference>
<dbReference type="GO" id="GO:0046872">
    <property type="term" value="F:metal ion binding"/>
    <property type="evidence" value="ECO:0007669"/>
    <property type="project" value="UniProtKB-KW"/>
</dbReference>
<comment type="catalytic activity">
    <reaction evidence="10">
        <text>8-oxo-dGTP + H2O = 8-oxo-dGMP + diphosphate + H(+)</text>
        <dbReference type="Rhea" id="RHEA:31575"/>
        <dbReference type="ChEBI" id="CHEBI:15377"/>
        <dbReference type="ChEBI" id="CHEBI:15378"/>
        <dbReference type="ChEBI" id="CHEBI:33019"/>
        <dbReference type="ChEBI" id="CHEBI:63224"/>
        <dbReference type="ChEBI" id="CHEBI:77896"/>
        <dbReference type="EC" id="3.6.1.55"/>
    </reaction>
</comment>
<reference evidence="14 16" key="2">
    <citation type="submission" date="2018-06" db="EMBL/GenBank/DDBJ databases">
        <authorList>
            <consortium name="Pathogen Informatics"/>
            <person name="Doyle S."/>
        </authorList>
    </citation>
    <scope>NUCLEOTIDE SEQUENCE [LARGE SCALE GENOMIC DNA]</scope>
    <source>
        <strain evidence="14 16">NCTC11460</strain>
    </source>
</reference>
<keyword evidence="8" id="KW-0460">Magnesium</keyword>
<dbReference type="GO" id="GO:0044716">
    <property type="term" value="F:8-oxo-GDP phosphatase activity"/>
    <property type="evidence" value="ECO:0007669"/>
    <property type="project" value="TreeGrafter"/>
</dbReference>
<evidence type="ECO:0000256" key="7">
    <source>
        <dbReference type="ARBA" id="ARBA00022801"/>
    </source>
</evidence>
<evidence type="ECO:0000313" key="15">
    <source>
        <dbReference type="Proteomes" id="UP000070326"/>
    </source>
</evidence>
<dbReference type="PRINTS" id="PR00502">
    <property type="entry name" value="NUDIXFAMILY"/>
</dbReference>
<feature type="domain" description="Nudix hydrolase" evidence="12">
    <location>
        <begin position="1"/>
        <end position="126"/>
    </location>
</feature>
<dbReference type="PATRIC" id="fig|1261.5.peg.796"/>
<evidence type="ECO:0000256" key="4">
    <source>
        <dbReference type="ARBA" id="ARBA00022705"/>
    </source>
</evidence>
<dbReference type="PANTHER" id="PTHR47707:SF1">
    <property type="entry name" value="NUDIX HYDROLASE FAMILY PROTEIN"/>
    <property type="match status" value="1"/>
</dbReference>
<proteinExistence type="inferred from homology"/>
<evidence type="ECO:0000256" key="2">
    <source>
        <dbReference type="ARBA" id="ARBA00005582"/>
    </source>
</evidence>
<dbReference type="PROSITE" id="PS51462">
    <property type="entry name" value="NUDIX"/>
    <property type="match status" value="1"/>
</dbReference>
<sequence>MKRIEVVAAIIKKNGKYLATQRGYGDLKGGWEFPGGKMEEGEDREEALIREIKEELDAQINIEKYFTTVEYDYKSFYLIMHCFICNLIDENISLLEHSNAVWLDKNELGKLDWLPADIEVVESLIMD</sequence>
<evidence type="ECO:0000256" key="10">
    <source>
        <dbReference type="ARBA" id="ARBA00035861"/>
    </source>
</evidence>
<evidence type="ECO:0000256" key="9">
    <source>
        <dbReference type="ARBA" id="ARBA00023204"/>
    </source>
</evidence>
<keyword evidence="7 14" id="KW-0378">Hydrolase</keyword>
<evidence type="ECO:0000256" key="11">
    <source>
        <dbReference type="ARBA" id="ARBA00038905"/>
    </source>
</evidence>
<dbReference type="GO" id="GO:0006260">
    <property type="term" value="P:DNA replication"/>
    <property type="evidence" value="ECO:0007669"/>
    <property type="project" value="UniProtKB-KW"/>
</dbReference>
<keyword evidence="5" id="KW-0479">Metal-binding</keyword>
<dbReference type="InterPro" id="IPR015797">
    <property type="entry name" value="NUDIX_hydrolase-like_dom_sf"/>
</dbReference>
<gene>
    <name evidence="14" type="primary">nudG</name>
    <name evidence="13" type="ORF">HMPREF3195_00790</name>
    <name evidence="14" type="ORF">NCTC11460_00434</name>
</gene>
<dbReference type="EMBL" id="UGTB01000004">
    <property type="protein sequence ID" value="SUB60529.1"/>
    <property type="molecule type" value="Genomic_DNA"/>
</dbReference>
<dbReference type="GO" id="GO:0008413">
    <property type="term" value="F:8-oxo-7,8-dihydroguanosine triphosphate pyrophosphatase activity"/>
    <property type="evidence" value="ECO:0007669"/>
    <property type="project" value="TreeGrafter"/>
</dbReference>
<evidence type="ECO:0000259" key="12">
    <source>
        <dbReference type="PROSITE" id="PS51462"/>
    </source>
</evidence>
<reference evidence="13 15" key="1">
    <citation type="submission" date="2016-02" db="EMBL/GenBank/DDBJ databases">
        <authorList>
            <person name="Wen L."/>
            <person name="He K."/>
            <person name="Yang H."/>
        </authorList>
    </citation>
    <scope>NUCLEOTIDE SEQUENCE [LARGE SCALE GENOMIC DNA]</scope>
    <source>
        <strain evidence="13 15">MJR8628A</strain>
    </source>
</reference>
<keyword evidence="4" id="KW-0235">DNA replication</keyword>
<dbReference type="EC" id="3.6.1.55" evidence="11"/>
<dbReference type="EMBL" id="LSQZ01000025">
    <property type="protein sequence ID" value="KXI13314.1"/>
    <property type="molecule type" value="Genomic_DNA"/>
</dbReference>
<name>A0A135YV80_9FIRM</name>
<dbReference type="RefSeq" id="WP_002846713.1">
    <property type="nucleotide sequence ID" value="NZ_CAXUJS010000003.1"/>
</dbReference>
<dbReference type="CDD" id="cd03425">
    <property type="entry name" value="NUDIX_MutT_NudA_like"/>
    <property type="match status" value="1"/>
</dbReference>
<evidence type="ECO:0000256" key="8">
    <source>
        <dbReference type="ARBA" id="ARBA00022842"/>
    </source>
</evidence>
<dbReference type="AlphaFoldDB" id="A0A135YV80"/>
<keyword evidence="6" id="KW-0227">DNA damage</keyword>
<dbReference type="Proteomes" id="UP000070326">
    <property type="component" value="Unassembled WGS sequence"/>
</dbReference>
<evidence type="ECO:0000256" key="5">
    <source>
        <dbReference type="ARBA" id="ARBA00022723"/>
    </source>
</evidence>
<evidence type="ECO:0000256" key="6">
    <source>
        <dbReference type="ARBA" id="ARBA00022763"/>
    </source>
</evidence>
<comment type="cofactor">
    <cofactor evidence="1">
        <name>Mg(2+)</name>
        <dbReference type="ChEBI" id="CHEBI:18420"/>
    </cofactor>
</comment>
<evidence type="ECO:0000313" key="14">
    <source>
        <dbReference type="EMBL" id="SUB60529.1"/>
    </source>
</evidence>
<dbReference type="Gene3D" id="3.90.79.10">
    <property type="entry name" value="Nucleoside Triphosphate Pyrophosphohydrolase"/>
    <property type="match status" value="1"/>
</dbReference>
<dbReference type="PANTHER" id="PTHR47707">
    <property type="entry name" value="8-OXO-DGTP DIPHOSPHATASE"/>
    <property type="match status" value="1"/>
</dbReference>
<dbReference type="InterPro" id="IPR020476">
    <property type="entry name" value="Nudix_hydrolase"/>
</dbReference>
<dbReference type="InterPro" id="IPR000086">
    <property type="entry name" value="NUDIX_hydrolase_dom"/>
</dbReference>
<evidence type="ECO:0000256" key="1">
    <source>
        <dbReference type="ARBA" id="ARBA00001946"/>
    </source>
</evidence>
<evidence type="ECO:0000313" key="16">
    <source>
        <dbReference type="Proteomes" id="UP000255101"/>
    </source>
</evidence>
<dbReference type="InterPro" id="IPR047127">
    <property type="entry name" value="MutT-like"/>
</dbReference>
<dbReference type="Pfam" id="PF00293">
    <property type="entry name" value="NUDIX"/>
    <property type="match status" value="1"/>
</dbReference>
<dbReference type="GO" id="GO:0006281">
    <property type="term" value="P:DNA repair"/>
    <property type="evidence" value="ECO:0007669"/>
    <property type="project" value="UniProtKB-KW"/>
</dbReference>
<accession>A0A135YV80</accession>
<protein>
    <recommendedName>
        <fullName evidence="11">8-oxo-dGTP diphosphatase</fullName>
        <ecNumber evidence="11">3.6.1.55</ecNumber>
    </recommendedName>
</protein>
<dbReference type="SUPFAM" id="SSF55811">
    <property type="entry name" value="Nudix"/>
    <property type="match status" value="1"/>
</dbReference>